<dbReference type="AlphaFoldDB" id="A0A451BEI1"/>
<organism evidence="1">
    <name type="scientific">Candidatus Kentrum sp. MB</name>
    <dbReference type="NCBI Taxonomy" id="2138164"/>
    <lineage>
        <taxon>Bacteria</taxon>
        <taxon>Pseudomonadati</taxon>
        <taxon>Pseudomonadota</taxon>
        <taxon>Gammaproteobacteria</taxon>
        <taxon>Candidatus Kentrum</taxon>
    </lineage>
</organism>
<dbReference type="EMBL" id="CAADGH010000069">
    <property type="protein sequence ID" value="VFK76686.1"/>
    <property type="molecule type" value="Genomic_DNA"/>
</dbReference>
<accession>A0A451BEI1</accession>
<evidence type="ECO:0000313" key="1">
    <source>
        <dbReference type="EMBL" id="VFK76686.1"/>
    </source>
</evidence>
<name>A0A451BEI1_9GAMM</name>
<proteinExistence type="predicted"/>
<reference evidence="1" key="1">
    <citation type="submission" date="2019-02" db="EMBL/GenBank/DDBJ databases">
        <authorList>
            <person name="Gruber-Vodicka R. H."/>
            <person name="Seah K. B. B."/>
        </authorList>
    </citation>
    <scope>NUCLEOTIDE SEQUENCE</scope>
    <source>
        <strain evidence="1">BECK_BZ198</strain>
    </source>
</reference>
<protein>
    <submittedName>
        <fullName evidence="1">Uncharacterized protein</fullName>
    </submittedName>
</protein>
<sequence length="97" mass="11155">MISSEERGATSQAKERFPAWLEMTVALVPDSDPLRGQGCIPDLILDQRACINARFDRHSRPLRGQEQEEWKNRNLPWRQAALDVSRVVSWSSFCKTI</sequence>
<gene>
    <name evidence="1" type="ORF">BECKMB1821H_GA0114242_10694</name>
</gene>